<accession>A0ABP6AEH6</accession>
<organism evidence="1 2">
    <name type="scientific">Streptomyces longisporus</name>
    <dbReference type="NCBI Taxonomy" id="1948"/>
    <lineage>
        <taxon>Bacteria</taxon>
        <taxon>Bacillati</taxon>
        <taxon>Actinomycetota</taxon>
        <taxon>Actinomycetes</taxon>
        <taxon>Kitasatosporales</taxon>
        <taxon>Streptomycetaceae</taxon>
        <taxon>Streptomyces</taxon>
    </lineage>
</organism>
<name>A0ABP6AEH6_STRLO</name>
<evidence type="ECO:0000313" key="1">
    <source>
        <dbReference type="EMBL" id="GAA2513592.1"/>
    </source>
</evidence>
<dbReference type="RefSeq" id="WP_344405087.1">
    <property type="nucleotide sequence ID" value="NZ_BAAASG010000019.1"/>
</dbReference>
<evidence type="ECO:0000313" key="2">
    <source>
        <dbReference type="Proteomes" id="UP001501777"/>
    </source>
</evidence>
<sequence length="340" mass="38510">MPAHDMSLIVDLAGRDDELRLALDDLRMNRWFALRDLLLKAGGDWPLRTARSQVLAVGAGDGGAVAAWREEEPRNADALMMWARVLTRQAVRAFREDREVGLLRRAAGVARDACWTALRTWPEDPVPWVCLLDLAKLPIDARHLDPFFRQRHHRWGQAPEMGLFPGPWPLLHEADLRDPGNREAYHRMREYVDAHLSGGLAVDFARWVTAGASQGSALQVLPLYAFVAEYQRRHGNGQGGAIAFWATEQVRHYTRKARDDWFYCIPPTARSRLSLLDLNHLAYALVACGESGASWVFEAIGPYATSAPWAQVSASLGRDWQNEFRRMRDASLRPRRGRRS</sequence>
<dbReference type="Proteomes" id="UP001501777">
    <property type="component" value="Unassembled WGS sequence"/>
</dbReference>
<gene>
    <name evidence="1" type="ORF">GCM10010276_71760</name>
</gene>
<protein>
    <submittedName>
        <fullName evidence="1">Uncharacterized protein</fullName>
    </submittedName>
</protein>
<comment type="caution">
    <text evidence="1">The sequence shown here is derived from an EMBL/GenBank/DDBJ whole genome shotgun (WGS) entry which is preliminary data.</text>
</comment>
<proteinExistence type="predicted"/>
<dbReference type="EMBL" id="BAAASG010000019">
    <property type="protein sequence ID" value="GAA2513592.1"/>
    <property type="molecule type" value="Genomic_DNA"/>
</dbReference>
<reference evidence="2" key="1">
    <citation type="journal article" date="2019" name="Int. J. Syst. Evol. Microbiol.">
        <title>The Global Catalogue of Microorganisms (GCM) 10K type strain sequencing project: providing services to taxonomists for standard genome sequencing and annotation.</title>
        <authorList>
            <consortium name="The Broad Institute Genomics Platform"/>
            <consortium name="The Broad Institute Genome Sequencing Center for Infectious Disease"/>
            <person name="Wu L."/>
            <person name="Ma J."/>
        </authorList>
    </citation>
    <scope>NUCLEOTIDE SEQUENCE [LARGE SCALE GENOMIC DNA]</scope>
    <source>
        <strain evidence="2">JCM 4395</strain>
    </source>
</reference>
<keyword evidence="2" id="KW-1185">Reference proteome</keyword>